<organism evidence="1 2">
    <name type="scientific">Persea americana</name>
    <name type="common">Avocado</name>
    <dbReference type="NCBI Taxonomy" id="3435"/>
    <lineage>
        <taxon>Eukaryota</taxon>
        <taxon>Viridiplantae</taxon>
        <taxon>Streptophyta</taxon>
        <taxon>Embryophyta</taxon>
        <taxon>Tracheophyta</taxon>
        <taxon>Spermatophyta</taxon>
        <taxon>Magnoliopsida</taxon>
        <taxon>Magnoliidae</taxon>
        <taxon>Laurales</taxon>
        <taxon>Lauraceae</taxon>
        <taxon>Persea</taxon>
    </lineage>
</organism>
<sequence length="238" mass="27250">MLGKLTSGCLHLEDLKLSDCNENSDLNIYAANSHLKRLVIEEYYGEDTTIKIYAPSLQMIEFIDCMWRKNYNCIKTLPSLVYANFACFQMNIDVYKGNCNAWAELLGDLHVKHLELCAWFTRPDEDFLNEYDFDERNYWKEKSISLQHLKTIKVNKFMGGITYSTSLSTEEILDGIDKEVQFLAFLLKSSTVLERVIIKITGKCTFVESVGEGVLLFKVAKILLTLPRASPNAKVMIS</sequence>
<proteinExistence type="predicted"/>
<accession>A0ACC2L4Y5</accession>
<name>A0ACC2L4Y5_PERAE</name>
<gene>
    <name evidence="1" type="ORF">MRB53_021416</name>
</gene>
<keyword evidence="2" id="KW-1185">Reference proteome</keyword>
<evidence type="ECO:0000313" key="1">
    <source>
        <dbReference type="EMBL" id="KAJ8628109.1"/>
    </source>
</evidence>
<reference evidence="1 2" key="1">
    <citation type="journal article" date="2022" name="Hortic Res">
        <title>A haplotype resolved chromosomal level avocado genome allows analysis of novel avocado genes.</title>
        <authorList>
            <person name="Nath O."/>
            <person name="Fletcher S.J."/>
            <person name="Hayward A."/>
            <person name="Shaw L.M."/>
            <person name="Masouleh A.K."/>
            <person name="Furtado A."/>
            <person name="Henry R.J."/>
            <person name="Mitter N."/>
        </authorList>
    </citation>
    <scope>NUCLEOTIDE SEQUENCE [LARGE SCALE GENOMIC DNA]</scope>
    <source>
        <strain evidence="2">cv. Hass</strain>
    </source>
</reference>
<dbReference type="Proteomes" id="UP001234297">
    <property type="component" value="Chromosome 6"/>
</dbReference>
<dbReference type="EMBL" id="CM056814">
    <property type="protein sequence ID" value="KAJ8628109.1"/>
    <property type="molecule type" value="Genomic_DNA"/>
</dbReference>
<protein>
    <submittedName>
        <fullName evidence="1">Uncharacterized protein</fullName>
    </submittedName>
</protein>
<evidence type="ECO:0000313" key="2">
    <source>
        <dbReference type="Proteomes" id="UP001234297"/>
    </source>
</evidence>
<comment type="caution">
    <text evidence="1">The sequence shown here is derived from an EMBL/GenBank/DDBJ whole genome shotgun (WGS) entry which is preliminary data.</text>
</comment>